<keyword evidence="7" id="KW-1005">Bacterial flagellum biogenesis</keyword>
<dbReference type="GO" id="GO:0015031">
    <property type="term" value="P:protein transport"/>
    <property type="evidence" value="ECO:0007669"/>
    <property type="project" value="UniProtKB-KW"/>
</dbReference>
<protein>
    <recommendedName>
        <fullName evidence="3">Flagellar FliJ protein</fullName>
    </recommendedName>
</protein>
<proteinExistence type="inferred from homology"/>
<evidence type="ECO:0000256" key="6">
    <source>
        <dbReference type="ARBA" id="ARBA00022500"/>
    </source>
</evidence>
<name>A0A0S6U5P4_CLOBO</name>
<keyword evidence="12" id="KW-0969">Cilium</keyword>
<dbReference type="HOGENOM" id="CLU_139638_5_1_9"/>
<evidence type="ECO:0000256" key="4">
    <source>
        <dbReference type="ARBA" id="ARBA00022448"/>
    </source>
</evidence>
<evidence type="ECO:0000256" key="2">
    <source>
        <dbReference type="ARBA" id="ARBA00010004"/>
    </source>
</evidence>
<keyword evidence="5" id="KW-1003">Cell membrane</keyword>
<dbReference type="GO" id="GO:0044781">
    <property type="term" value="P:bacterial-type flagellum organization"/>
    <property type="evidence" value="ECO:0007669"/>
    <property type="project" value="UniProtKB-KW"/>
</dbReference>
<evidence type="ECO:0000256" key="5">
    <source>
        <dbReference type="ARBA" id="ARBA00022475"/>
    </source>
</evidence>
<reference evidence="12" key="1">
    <citation type="submission" date="2013-10" db="EMBL/GenBank/DDBJ databases">
        <title>Draft genome sequence of Clostridium botulinum type B strain Osaka05.</title>
        <authorList>
            <person name="Sakaguchi Y."/>
            <person name="Hosomi K."/>
            <person name="Uchiyama J."/>
            <person name="Ogura Y."/>
            <person name="Sakaguchi M."/>
            <person name="Kohda T."/>
            <person name="Mukamoto M."/>
            <person name="Misawa N."/>
            <person name="Matsuzaki S."/>
            <person name="Hayashi T."/>
            <person name="Kozaki S."/>
        </authorList>
    </citation>
    <scope>NUCLEOTIDE SEQUENCE</scope>
    <source>
        <strain evidence="12">Osaka05</strain>
    </source>
</reference>
<dbReference type="InterPro" id="IPR012823">
    <property type="entry name" value="Flagell_FliJ"/>
</dbReference>
<evidence type="ECO:0000313" key="12">
    <source>
        <dbReference type="EMBL" id="GAE03099.1"/>
    </source>
</evidence>
<evidence type="ECO:0000256" key="1">
    <source>
        <dbReference type="ARBA" id="ARBA00004413"/>
    </source>
</evidence>
<dbReference type="GO" id="GO:0005886">
    <property type="term" value="C:plasma membrane"/>
    <property type="evidence" value="ECO:0007669"/>
    <property type="project" value="UniProtKB-SubCell"/>
</dbReference>
<comment type="similarity">
    <text evidence="2">Belongs to the FliJ family.</text>
</comment>
<dbReference type="GeneID" id="92939378"/>
<dbReference type="Gene3D" id="1.10.287.1700">
    <property type="match status" value="1"/>
</dbReference>
<evidence type="ECO:0000256" key="10">
    <source>
        <dbReference type="ARBA" id="ARBA00023225"/>
    </source>
</evidence>
<accession>A0A0S6U5P4</accession>
<feature type="coiled-coil region" evidence="11">
    <location>
        <begin position="26"/>
        <end position="100"/>
    </location>
</feature>
<evidence type="ECO:0000256" key="9">
    <source>
        <dbReference type="ARBA" id="ARBA00023136"/>
    </source>
</evidence>
<dbReference type="RefSeq" id="WP_030035946.1">
    <property type="nucleotide sequence ID" value="NZ_DF384213.1"/>
</dbReference>
<sequence>MKGYSFRLQKLLDIREKKEEESKMKFKQAQMEKNHTEEKLFNLKNNYNKYNNINLNDSILEKKIRHSYLNSLNFCINETANELQQKLRVVEERREELKTKQVERKTVEILKEKDKLAFEKEQNMIEQRNNDEFALYAFIRNTERR</sequence>
<organism evidence="12">
    <name type="scientific">Clostridium botulinum B str. Osaka05</name>
    <dbReference type="NCBI Taxonomy" id="1407017"/>
    <lineage>
        <taxon>Bacteria</taxon>
        <taxon>Bacillati</taxon>
        <taxon>Bacillota</taxon>
        <taxon>Clostridia</taxon>
        <taxon>Eubacteriales</taxon>
        <taxon>Clostridiaceae</taxon>
        <taxon>Clostridium</taxon>
    </lineage>
</organism>
<keyword evidence="8" id="KW-0653">Protein transport</keyword>
<gene>
    <name evidence="12" type="ORF">CBO05C_2789</name>
</gene>
<evidence type="ECO:0000256" key="11">
    <source>
        <dbReference type="SAM" id="Coils"/>
    </source>
</evidence>
<dbReference type="NCBIfam" id="TIGR02473">
    <property type="entry name" value="flagell_FliJ"/>
    <property type="match status" value="1"/>
</dbReference>
<dbReference type="GO" id="GO:0006935">
    <property type="term" value="P:chemotaxis"/>
    <property type="evidence" value="ECO:0007669"/>
    <property type="project" value="UniProtKB-KW"/>
</dbReference>
<keyword evidence="10" id="KW-1006">Bacterial flagellum protein export</keyword>
<dbReference type="GO" id="GO:0071973">
    <property type="term" value="P:bacterial-type flagellum-dependent cell motility"/>
    <property type="evidence" value="ECO:0007669"/>
    <property type="project" value="InterPro"/>
</dbReference>
<keyword evidence="12" id="KW-0966">Cell projection</keyword>
<evidence type="ECO:0000256" key="3">
    <source>
        <dbReference type="ARBA" id="ARBA00020392"/>
    </source>
</evidence>
<dbReference type="Pfam" id="PF02050">
    <property type="entry name" value="FliJ"/>
    <property type="match status" value="1"/>
</dbReference>
<keyword evidence="12" id="KW-0282">Flagellum</keyword>
<dbReference type="Proteomes" id="UP000054164">
    <property type="component" value="Unassembled WGS sequence"/>
</dbReference>
<keyword evidence="4" id="KW-0813">Transport</keyword>
<keyword evidence="9" id="KW-0472">Membrane</keyword>
<dbReference type="GO" id="GO:0009288">
    <property type="term" value="C:bacterial-type flagellum"/>
    <property type="evidence" value="ECO:0007669"/>
    <property type="project" value="InterPro"/>
</dbReference>
<dbReference type="EMBL" id="DF384213">
    <property type="protein sequence ID" value="GAE03099.1"/>
    <property type="molecule type" value="Genomic_DNA"/>
</dbReference>
<comment type="subcellular location">
    <subcellularLocation>
        <location evidence="1">Cell membrane</location>
        <topology evidence="1">Peripheral membrane protein</topology>
        <orientation evidence="1">Cytoplasmic side</orientation>
    </subcellularLocation>
</comment>
<evidence type="ECO:0000256" key="8">
    <source>
        <dbReference type="ARBA" id="ARBA00022927"/>
    </source>
</evidence>
<dbReference type="InterPro" id="IPR053716">
    <property type="entry name" value="Flag_assembly_chemotaxis_eff"/>
</dbReference>
<evidence type="ECO:0000256" key="7">
    <source>
        <dbReference type="ARBA" id="ARBA00022795"/>
    </source>
</evidence>
<keyword evidence="11" id="KW-0175">Coiled coil</keyword>
<keyword evidence="6" id="KW-0145">Chemotaxis</keyword>
<dbReference type="AlphaFoldDB" id="A0A0S6U5P4"/>